<dbReference type="Pfam" id="PF01370">
    <property type="entry name" value="Epimerase"/>
    <property type="match status" value="1"/>
</dbReference>
<dbReference type="PANTHER" id="PTHR43238">
    <property type="entry name" value="GDP-L-FUCOSE SYNTHASE"/>
    <property type="match status" value="1"/>
</dbReference>
<comment type="caution">
    <text evidence="2">The sequence shown here is derived from an EMBL/GenBank/DDBJ whole genome shotgun (WGS) entry which is preliminary data.</text>
</comment>
<dbReference type="InterPro" id="IPR001509">
    <property type="entry name" value="Epimerase_deHydtase"/>
</dbReference>
<gene>
    <name evidence="2" type="primary">fcl_1</name>
    <name evidence="2" type="ORF">NBEOAGPD_0265</name>
</gene>
<protein>
    <submittedName>
        <fullName evidence="2">GDP-L-fucose synthase</fullName>
    </submittedName>
</protein>
<dbReference type="Gene3D" id="3.40.50.720">
    <property type="entry name" value="NAD(P)-binding Rossmann-like Domain"/>
    <property type="match status" value="1"/>
</dbReference>
<reference evidence="2" key="2">
    <citation type="submission" date="2021-08" db="EMBL/GenBank/DDBJ databases">
        <authorList>
            <person name="Tani A."/>
            <person name="Ola A."/>
            <person name="Ogura Y."/>
            <person name="Katsura K."/>
            <person name="Hayashi T."/>
        </authorList>
    </citation>
    <scope>NUCLEOTIDE SEQUENCE</scope>
    <source>
        <strain evidence="2">NBRC 103626</strain>
    </source>
</reference>
<dbReference type="PANTHER" id="PTHR43238:SF1">
    <property type="entry name" value="GDP-L-FUCOSE SYNTHASE"/>
    <property type="match status" value="1"/>
</dbReference>
<proteinExistence type="predicted"/>
<evidence type="ECO:0000313" key="2">
    <source>
        <dbReference type="EMBL" id="GJD77063.1"/>
    </source>
</evidence>
<name>A0AA37HK43_9HYPH</name>
<dbReference type="InterPro" id="IPR036291">
    <property type="entry name" value="NAD(P)-bd_dom_sf"/>
</dbReference>
<dbReference type="AlphaFoldDB" id="A0AA37HK43"/>
<dbReference type="SUPFAM" id="SSF51735">
    <property type="entry name" value="NAD(P)-binding Rossmann-fold domains"/>
    <property type="match status" value="1"/>
</dbReference>
<keyword evidence="3" id="KW-1185">Reference proteome</keyword>
<evidence type="ECO:0000259" key="1">
    <source>
        <dbReference type="Pfam" id="PF01370"/>
    </source>
</evidence>
<dbReference type="EMBL" id="BPQM01000005">
    <property type="protein sequence ID" value="GJD77063.1"/>
    <property type="molecule type" value="Genomic_DNA"/>
</dbReference>
<accession>A0AA37HK43</accession>
<sequence>MPSKADLTDLVLGAHGFLGRRLVRRLEADGRRVIAVGREAGDLAVPEVARSALGRAPVARIFHFATRQRTGPSQYDIQAELLAVNARMHLNVLEAWRQLQPQAKLITPGSSCTYPESREPLTEASFGLGPLHPSVAGYALAKQVLATGCAAYARQYGLRYLHCVLATTYGPGDHTEADRSHFVGALLHRAAAEKRRGATCFTVWGDPATVREVLHADDQIDAILRADAQFTDTILNCAADTPVTVGAVAEAVLRALDWQVPIERPAESFQGTPYKMLDSGRFLAATGWRPRISLDDGLRQLVREAYP</sequence>
<reference evidence="2" key="1">
    <citation type="journal article" date="2016" name="Front. Microbiol.">
        <title>Genome Sequence of the Piezophilic, Mesophilic Sulfate-Reducing Bacterium Desulfovibrio indicus J2T.</title>
        <authorList>
            <person name="Cao J."/>
            <person name="Maignien L."/>
            <person name="Shao Z."/>
            <person name="Alain K."/>
            <person name="Jebbar M."/>
        </authorList>
    </citation>
    <scope>NUCLEOTIDE SEQUENCE</scope>
    <source>
        <strain evidence="2">NBRC 103626</strain>
    </source>
</reference>
<feature type="domain" description="NAD-dependent epimerase/dehydratase" evidence="1">
    <location>
        <begin position="10"/>
        <end position="229"/>
    </location>
</feature>
<dbReference type="Proteomes" id="UP001055108">
    <property type="component" value="Unassembled WGS sequence"/>
</dbReference>
<dbReference type="RefSeq" id="WP_238300674.1">
    <property type="nucleotide sequence ID" value="NZ_BPQM01000005.1"/>
</dbReference>
<dbReference type="Gene3D" id="3.90.25.10">
    <property type="entry name" value="UDP-galactose 4-epimerase, domain 1"/>
    <property type="match status" value="1"/>
</dbReference>
<evidence type="ECO:0000313" key="3">
    <source>
        <dbReference type="Proteomes" id="UP001055108"/>
    </source>
</evidence>
<organism evidence="2 3">
    <name type="scientific">Methylobacterium gregans</name>
    <dbReference type="NCBI Taxonomy" id="374424"/>
    <lineage>
        <taxon>Bacteria</taxon>
        <taxon>Pseudomonadati</taxon>
        <taxon>Pseudomonadota</taxon>
        <taxon>Alphaproteobacteria</taxon>
        <taxon>Hyphomicrobiales</taxon>
        <taxon>Methylobacteriaceae</taxon>
        <taxon>Methylobacterium</taxon>
    </lineage>
</organism>
<dbReference type="GO" id="GO:0050577">
    <property type="term" value="F:GDP-L-fucose synthase activity"/>
    <property type="evidence" value="ECO:0007669"/>
    <property type="project" value="TreeGrafter"/>
</dbReference>